<gene>
    <name evidence="1" type="ORF">EAI_13452</name>
</gene>
<accession>E2B2S8</accession>
<dbReference type="AlphaFoldDB" id="E2B2S8"/>
<dbReference type="EMBL" id="GL445232">
    <property type="protein sequence ID" value="EFN90018.1"/>
    <property type="molecule type" value="Genomic_DNA"/>
</dbReference>
<evidence type="ECO:0000313" key="2">
    <source>
        <dbReference type="Proteomes" id="UP000008237"/>
    </source>
</evidence>
<reference evidence="1 2" key="1">
    <citation type="journal article" date="2010" name="Science">
        <title>Genomic comparison of the ants Camponotus floridanus and Harpegnathos saltator.</title>
        <authorList>
            <person name="Bonasio R."/>
            <person name="Zhang G."/>
            <person name="Ye C."/>
            <person name="Mutti N.S."/>
            <person name="Fang X."/>
            <person name="Qin N."/>
            <person name="Donahue G."/>
            <person name="Yang P."/>
            <person name="Li Q."/>
            <person name="Li C."/>
            <person name="Zhang P."/>
            <person name="Huang Z."/>
            <person name="Berger S.L."/>
            <person name="Reinberg D."/>
            <person name="Wang J."/>
            <person name="Liebig J."/>
        </authorList>
    </citation>
    <scope>NUCLEOTIDE SEQUENCE [LARGE SCALE GENOMIC DNA]</scope>
    <source>
        <strain evidence="1 2">R22 G/1</strain>
    </source>
</reference>
<organism evidence="2">
    <name type="scientific">Harpegnathos saltator</name>
    <name type="common">Jerdon's jumping ant</name>
    <dbReference type="NCBI Taxonomy" id="610380"/>
    <lineage>
        <taxon>Eukaryota</taxon>
        <taxon>Metazoa</taxon>
        <taxon>Ecdysozoa</taxon>
        <taxon>Arthropoda</taxon>
        <taxon>Hexapoda</taxon>
        <taxon>Insecta</taxon>
        <taxon>Pterygota</taxon>
        <taxon>Neoptera</taxon>
        <taxon>Endopterygota</taxon>
        <taxon>Hymenoptera</taxon>
        <taxon>Apocrita</taxon>
        <taxon>Aculeata</taxon>
        <taxon>Formicoidea</taxon>
        <taxon>Formicidae</taxon>
        <taxon>Ponerinae</taxon>
        <taxon>Ponerini</taxon>
        <taxon>Harpegnathos</taxon>
    </lineage>
</organism>
<proteinExistence type="predicted"/>
<keyword evidence="2" id="KW-1185">Reference proteome</keyword>
<name>E2B2S8_HARSA</name>
<dbReference type="InParanoid" id="E2B2S8"/>
<evidence type="ECO:0000313" key="1">
    <source>
        <dbReference type="EMBL" id="EFN90018.1"/>
    </source>
</evidence>
<dbReference type="Proteomes" id="UP000008237">
    <property type="component" value="Unassembled WGS sequence"/>
</dbReference>
<protein>
    <submittedName>
        <fullName evidence="1">Uncharacterized protein</fullName>
    </submittedName>
</protein>
<sequence>MTNIINNDVINNVINDESVISDHVKWDAKRRLERREDITKHACVHGFVVLYEKKNARPLIMSPVTTGIDNCLASPRHGFH</sequence>